<dbReference type="GO" id="GO:0005886">
    <property type="term" value="C:plasma membrane"/>
    <property type="evidence" value="ECO:0007669"/>
    <property type="project" value="UniProtKB-SubCell"/>
</dbReference>
<dbReference type="Gene3D" id="2.20.200.10">
    <property type="entry name" value="Outer membrane efflux proteins (OEP)"/>
    <property type="match status" value="1"/>
</dbReference>
<comment type="subcellular location">
    <subcellularLocation>
        <location evidence="2">Cell membrane</location>
        <topology evidence="2">Lipid-anchor</topology>
    </subcellularLocation>
</comment>
<keyword evidence="2" id="KW-0449">Lipoprotein</keyword>
<organism evidence="3">
    <name type="scientific">Roseomonas mucosa</name>
    <dbReference type="NCBI Taxonomy" id="207340"/>
    <lineage>
        <taxon>Bacteria</taxon>
        <taxon>Pseudomonadati</taxon>
        <taxon>Pseudomonadota</taxon>
        <taxon>Alphaproteobacteria</taxon>
        <taxon>Acetobacterales</taxon>
        <taxon>Roseomonadaceae</taxon>
        <taxon>Roseomonas</taxon>
    </lineage>
</organism>
<evidence type="ECO:0000256" key="1">
    <source>
        <dbReference type="ARBA" id="ARBA00007613"/>
    </source>
</evidence>
<dbReference type="InterPro" id="IPR003423">
    <property type="entry name" value="OMP_efflux"/>
</dbReference>
<dbReference type="AlphaFoldDB" id="A0A4Y1N4D5"/>
<evidence type="ECO:0000256" key="2">
    <source>
        <dbReference type="RuleBase" id="RU362097"/>
    </source>
</evidence>
<protein>
    <submittedName>
        <fullName evidence="3">Type I secretion outer membrane protein</fullName>
    </submittedName>
</protein>
<reference evidence="3" key="1">
    <citation type="submission" date="2017-12" db="EMBL/GenBank/DDBJ databases">
        <authorList>
            <person name="Martens C."/>
            <person name="Dahlstrom E."/>
            <person name="Barbian K."/>
            <person name="Sykora L."/>
            <person name="Ricklefs S."/>
            <person name="Bruno D."/>
            <person name="Anzick I."/>
            <person name="Myles I."/>
            <person name="Datta S.K."/>
        </authorList>
    </citation>
    <scope>NUCLEOTIDE SEQUENCE</scope>
    <source>
        <strain evidence="3">AD2</strain>
    </source>
</reference>
<dbReference type="SUPFAM" id="SSF56954">
    <property type="entry name" value="Outer membrane efflux proteins (OEP)"/>
    <property type="match status" value="1"/>
</dbReference>
<comment type="similarity">
    <text evidence="1 2">Belongs to the outer membrane factor (OMF) (TC 1.B.17) family.</text>
</comment>
<dbReference type="PANTHER" id="PTHR30203">
    <property type="entry name" value="OUTER MEMBRANE CATION EFFLUX PROTEIN"/>
    <property type="match status" value="1"/>
</dbReference>
<dbReference type="GO" id="GO:0015562">
    <property type="term" value="F:efflux transmembrane transporter activity"/>
    <property type="evidence" value="ECO:0007669"/>
    <property type="project" value="InterPro"/>
</dbReference>
<proteinExistence type="inferred from homology"/>
<dbReference type="Pfam" id="PF02321">
    <property type="entry name" value="OEP"/>
    <property type="match status" value="2"/>
</dbReference>
<name>A0A4Y1N4D5_9PROT</name>
<dbReference type="Gene3D" id="1.20.1600.10">
    <property type="entry name" value="Outer membrane efflux proteins (OEP)"/>
    <property type="match status" value="1"/>
</dbReference>
<keyword evidence="2" id="KW-1134">Transmembrane beta strand</keyword>
<dbReference type="NCBIfam" id="TIGR01845">
    <property type="entry name" value="outer_NodT"/>
    <property type="match status" value="1"/>
</dbReference>
<sequence>MSDFAEAAGAAVRPVQGAPCLVSHEVPHGVTRGVTRGAPRRALLLLAGAAAALAACGPRPGPVSSGLALPDRFREAAETPAVWPAPDWWKGFGSPELDRLMEAAAAGNFDLAAAEAQVRQADAQLRITGASLLPTLDASGDASQTRTSGYGRASTSARSVKSLSLAASYEIDFWGKNRNATEAARQTAIARRFNVGTVMMTTQASLAETYFTVLEGQEELRTQLDNLDAANRVLAVIRAQVAAGTATGLDLAQQETVVAQQEAAVPPLRQTIGQNINAIATLIGRTPESFKVTGGRLDELRVPVAAPGLPAEALARRPDVHLAEANLASANANVAAARAALLPSVTLTAQGGFQTLNLANLVTPEAAFFTLAAGITQTIFDGGALRGQVALSRAQAEELVVEYRRAIVSALVDVENALIAFRESADRVERQANAAAKAQQAYNISEAQLRAGTIDLITLINTQQTLFSARTSLVQARLAYFQAAVGLFRALGGGWR</sequence>
<dbReference type="EMBL" id="CP025189">
    <property type="protein sequence ID" value="AWV24563.1"/>
    <property type="molecule type" value="Genomic_DNA"/>
</dbReference>
<gene>
    <name evidence="3" type="ORF">RADP37_03725</name>
</gene>
<keyword evidence="2" id="KW-0472">Membrane</keyword>
<keyword evidence="2" id="KW-0812">Transmembrane</keyword>
<dbReference type="PANTHER" id="PTHR30203:SF33">
    <property type="entry name" value="BLR4455 PROTEIN"/>
    <property type="match status" value="1"/>
</dbReference>
<evidence type="ECO:0000313" key="3">
    <source>
        <dbReference type="EMBL" id="AWV24563.1"/>
    </source>
</evidence>
<keyword evidence="2" id="KW-0564">Palmitate</keyword>
<accession>A0A4Y1N4D5</accession>
<dbReference type="InterPro" id="IPR010131">
    <property type="entry name" value="MdtP/NodT-like"/>
</dbReference>